<gene>
    <name evidence="2" type="ORF">SAMN05444377_10540</name>
</gene>
<dbReference type="InterPro" id="IPR021257">
    <property type="entry name" value="DUF2809"/>
</dbReference>
<sequence>MHFDRSAFRLFLLFLGIEIAIALWVRDRFVRPYLGDVLVIFLLFYGLKSVLRQTTAVIATAVLLFAFCIEYLQFIKAIEWLGLSHNRIAQTILGTSYSTHDLLCYGLGFLALFPLENLRKKQSHSA</sequence>
<dbReference type="Proteomes" id="UP000184147">
    <property type="component" value="Unassembled WGS sequence"/>
</dbReference>
<feature type="transmembrane region" description="Helical" evidence="1">
    <location>
        <begin position="7"/>
        <end position="24"/>
    </location>
</feature>
<evidence type="ECO:0000313" key="2">
    <source>
        <dbReference type="EMBL" id="SHF21973.1"/>
    </source>
</evidence>
<organism evidence="2 3">
    <name type="scientific">Flavobacterium fontis</name>
    <dbReference type="NCBI Taxonomy" id="1124188"/>
    <lineage>
        <taxon>Bacteria</taxon>
        <taxon>Pseudomonadati</taxon>
        <taxon>Bacteroidota</taxon>
        <taxon>Flavobacteriia</taxon>
        <taxon>Flavobacteriales</taxon>
        <taxon>Flavobacteriaceae</taxon>
        <taxon>Flavobacterium</taxon>
    </lineage>
</organism>
<feature type="transmembrane region" description="Helical" evidence="1">
    <location>
        <begin position="30"/>
        <end position="47"/>
    </location>
</feature>
<dbReference type="STRING" id="1124188.SAMN05444377_10540"/>
<dbReference type="Pfam" id="PF10990">
    <property type="entry name" value="DUF2809"/>
    <property type="match status" value="1"/>
</dbReference>
<evidence type="ECO:0000313" key="3">
    <source>
        <dbReference type="Proteomes" id="UP000184147"/>
    </source>
</evidence>
<protein>
    <recommendedName>
        <fullName evidence="4">DUF2809 domain-containing protein</fullName>
    </recommendedName>
</protein>
<proteinExistence type="predicted"/>
<dbReference type="OrthoDB" id="5360192at2"/>
<keyword evidence="1" id="KW-0812">Transmembrane</keyword>
<feature type="transmembrane region" description="Helical" evidence="1">
    <location>
        <begin position="95"/>
        <end position="115"/>
    </location>
</feature>
<dbReference type="AlphaFoldDB" id="A0A1M4ZV90"/>
<name>A0A1M4ZV90_9FLAO</name>
<dbReference type="RefSeq" id="WP_073362520.1">
    <property type="nucleotide sequence ID" value="NZ_FQVQ01000005.1"/>
</dbReference>
<reference evidence="2 3" key="1">
    <citation type="submission" date="2016-11" db="EMBL/GenBank/DDBJ databases">
        <authorList>
            <person name="Jaros S."/>
            <person name="Januszkiewicz K."/>
            <person name="Wedrychowicz H."/>
        </authorList>
    </citation>
    <scope>NUCLEOTIDE SEQUENCE [LARGE SCALE GENOMIC DNA]</scope>
    <source>
        <strain evidence="2 3">DSM 25660</strain>
    </source>
</reference>
<evidence type="ECO:0000256" key="1">
    <source>
        <dbReference type="SAM" id="Phobius"/>
    </source>
</evidence>
<accession>A0A1M4ZV90</accession>
<keyword evidence="3" id="KW-1185">Reference proteome</keyword>
<keyword evidence="1" id="KW-1133">Transmembrane helix</keyword>
<feature type="transmembrane region" description="Helical" evidence="1">
    <location>
        <begin position="54"/>
        <end position="75"/>
    </location>
</feature>
<evidence type="ECO:0008006" key="4">
    <source>
        <dbReference type="Google" id="ProtNLM"/>
    </source>
</evidence>
<dbReference type="EMBL" id="FQVQ01000005">
    <property type="protein sequence ID" value="SHF21973.1"/>
    <property type="molecule type" value="Genomic_DNA"/>
</dbReference>
<keyword evidence="1" id="KW-0472">Membrane</keyword>